<dbReference type="SUPFAM" id="SSF64182">
    <property type="entry name" value="DHH phosphoesterases"/>
    <property type="match status" value="1"/>
</dbReference>
<evidence type="ECO:0000256" key="5">
    <source>
        <dbReference type="ARBA" id="ARBA00022839"/>
    </source>
</evidence>
<evidence type="ECO:0000256" key="2">
    <source>
        <dbReference type="ARBA" id="ARBA00019841"/>
    </source>
</evidence>
<dbReference type="InterPro" id="IPR001667">
    <property type="entry name" value="DDH_dom"/>
</dbReference>
<dbReference type="Pfam" id="PF02272">
    <property type="entry name" value="DHHA1"/>
    <property type="match status" value="1"/>
</dbReference>
<feature type="domain" description="DDH" evidence="6">
    <location>
        <begin position="72"/>
        <end position="207"/>
    </location>
</feature>
<dbReference type="Proteomes" id="UP000029878">
    <property type="component" value="Unassembled WGS sequence"/>
</dbReference>
<feature type="domain" description="DHHA1" evidence="7">
    <location>
        <begin position="382"/>
        <end position="472"/>
    </location>
</feature>
<dbReference type="Pfam" id="PF17768">
    <property type="entry name" value="RecJ_OB"/>
    <property type="match status" value="1"/>
</dbReference>
<evidence type="ECO:0000313" key="10">
    <source>
        <dbReference type="Proteomes" id="UP000029878"/>
    </source>
</evidence>
<proteinExistence type="inferred from homology"/>
<evidence type="ECO:0000313" key="9">
    <source>
        <dbReference type="EMBL" id="TLD84196.1"/>
    </source>
</evidence>
<evidence type="ECO:0000256" key="4">
    <source>
        <dbReference type="ARBA" id="ARBA00022801"/>
    </source>
</evidence>
<evidence type="ECO:0000259" key="6">
    <source>
        <dbReference type="Pfam" id="PF01368"/>
    </source>
</evidence>
<evidence type="ECO:0000259" key="7">
    <source>
        <dbReference type="Pfam" id="PF02272"/>
    </source>
</evidence>
<keyword evidence="4" id="KW-0378">Hydrolase</keyword>
<dbReference type="OrthoDB" id="9809852at2"/>
<dbReference type="InterPro" id="IPR003156">
    <property type="entry name" value="DHHA1_dom"/>
</dbReference>
<name>A0A4U8SDK0_9HELI</name>
<evidence type="ECO:0000259" key="8">
    <source>
        <dbReference type="Pfam" id="PF17768"/>
    </source>
</evidence>
<dbReference type="InterPro" id="IPR041122">
    <property type="entry name" value="RecJ_OB"/>
</dbReference>
<comment type="similarity">
    <text evidence="1">Belongs to the RecJ family.</text>
</comment>
<accession>A0A4U8SDK0</accession>
<comment type="caution">
    <text evidence="9">The sequence shown here is derived from an EMBL/GenBank/DDBJ whole genome shotgun (WGS) entry which is preliminary data.</text>
</comment>
<organism evidence="9 10">
    <name type="scientific">Helicobacter trogontum</name>
    <dbReference type="NCBI Taxonomy" id="50960"/>
    <lineage>
        <taxon>Bacteria</taxon>
        <taxon>Pseudomonadati</taxon>
        <taxon>Campylobacterota</taxon>
        <taxon>Epsilonproteobacteria</taxon>
        <taxon>Campylobacterales</taxon>
        <taxon>Helicobacteraceae</taxon>
        <taxon>Helicobacter</taxon>
    </lineage>
</organism>
<dbReference type="Gene3D" id="3.10.310.30">
    <property type="match status" value="1"/>
</dbReference>
<evidence type="ECO:0000256" key="3">
    <source>
        <dbReference type="ARBA" id="ARBA00022722"/>
    </source>
</evidence>
<protein>
    <recommendedName>
        <fullName evidence="2">Single-stranded-DNA-specific exonuclease RecJ</fullName>
    </recommendedName>
</protein>
<dbReference type="Gene3D" id="3.90.1640.30">
    <property type="match status" value="1"/>
</dbReference>
<dbReference type="AlphaFoldDB" id="A0A4U8SDK0"/>
<keyword evidence="3" id="KW-0540">Nuclease</keyword>
<dbReference type="InterPro" id="IPR038763">
    <property type="entry name" value="DHH_sf"/>
</dbReference>
<sequence length="602" mass="68396">MPDSTMDVKQCSYDVKEGLQTFSHIDEIESILQERFQDFSFQTLKDMPHPRELHNNMEAGLIVCQSILRNEKIVIVGDYDTDGICATSIMLDFFEQLSYNNVAFAMPNRFVHGYGFSTTLFHEILREHGDVKVIITVDNGVSSFQAGELCREHDIRLIITDHHTLEVDSNKNQKIPYCDFMINPQQIQCNFSYSDICGSLVAWYFCCAIKINMQTLCSDSSTLFRSLKENTKDCSLHYRQIQKLAYFYLSNLKAIRMESFLLLVGIATIADVMPLNAINHTICKYALKHIPNSKRYAFQALMENLRCSIDSQALGFRIIPLLNAAGRISDGKIALSFLRANSLASARFYLKQLKGLNIQRKHLQDEVTNKAFESITQIPQNENMLCAVGDDWHEGVLGIVAGKMADEFQKPCFVLTNINGVCKGSGRSCGNVDLISSMQQIGHLMQRYGGHVGAVGLELKDCNLESFIKSFKPIAHNIEKKENVLGILSSHLISYELFLCIASFEPYGNGNPLPKFLCEMEILECKKTGQGFSEFHFKHTENSTIKGMFFNQKYADYNFLSGTKLQFRATITLDSQNNYFYNTRLNTHNQQIMLIIDRIYGL</sequence>
<evidence type="ECO:0000256" key="1">
    <source>
        <dbReference type="ARBA" id="ARBA00005915"/>
    </source>
</evidence>
<dbReference type="GO" id="GO:0003676">
    <property type="term" value="F:nucleic acid binding"/>
    <property type="evidence" value="ECO:0007669"/>
    <property type="project" value="InterPro"/>
</dbReference>
<reference evidence="9 10" key="1">
    <citation type="journal article" date="2014" name="Genome Announc.">
        <title>Draft genome sequences of eight enterohepatic helicobacter species isolated from both laboratory and wild rodents.</title>
        <authorList>
            <person name="Sheh A."/>
            <person name="Shen Z."/>
            <person name="Fox J.G."/>
        </authorList>
    </citation>
    <scope>NUCLEOTIDE SEQUENCE [LARGE SCALE GENOMIC DNA]</scope>
    <source>
        <strain evidence="9 10">ATCC 700114</strain>
    </source>
</reference>
<dbReference type="RefSeq" id="WP_034344453.1">
    <property type="nucleotide sequence ID" value="NZ_FZNG01000027.1"/>
</dbReference>
<dbReference type="Pfam" id="PF01368">
    <property type="entry name" value="DHH"/>
    <property type="match status" value="1"/>
</dbReference>
<gene>
    <name evidence="9" type="ORF">LS81_003055</name>
</gene>
<keyword evidence="5 9" id="KW-0269">Exonuclease</keyword>
<dbReference type="PANTHER" id="PTHR30255:SF2">
    <property type="entry name" value="SINGLE-STRANDED-DNA-SPECIFIC EXONUCLEASE RECJ"/>
    <property type="match status" value="1"/>
</dbReference>
<dbReference type="InterPro" id="IPR051673">
    <property type="entry name" value="SSDNA_exonuclease_RecJ"/>
</dbReference>
<dbReference type="PANTHER" id="PTHR30255">
    <property type="entry name" value="SINGLE-STRANDED-DNA-SPECIFIC EXONUCLEASE RECJ"/>
    <property type="match status" value="1"/>
</dbReference>
<dbReference type="GO" id="GO:0004527">
    <property type="term" value="F:exonuclease activity"/>
    <property type="evidence" value="ECO:0007669"/>
    <property type="project" value="UniProtKB-KW"/>
</dbReference>
<feature type="domain" description="RecJ OB" evidence="8">
    <location>
        <begin position="488"/>
        <end position="575"/>
    </location>
</feature>
<dbReference type="EMBL" id="JRPL02000004">
    <property type="protein sequence ID" value="TLD84196.1"/>
    <property type="molecule type" value="Genomic_DNA"/>
</dbReference>